<dbReference type="RefSeq" id="XP_013324195.1">
    <property type="nucleotide sequence ID" value="XM_013468741.1"/>
</dbReference>
<accession>A0A0F4YIZ8</accession>
<organism evidence="1 2">
    <name type="scientific">Rasamsonia emersonii (strain ATCC 16479 / CBS 393.64 / IMI 116815)</name>
    <dbReference type="NCBI Taxonomy" id="1408163"/>
    <lineage>
        <taxon>Eukaryota</taxon>
        <taxon>Fungi</taxon>
        <taxon>Dikarya</taxon>
        <taxon>Ascomycota</taxon>
        <taxon>Pezizomycotina</taxon>
        <taxon>Eurotiomycetes</taxon>
        <taxon>Eurotiomycetidae</taxon>
        <taxon>Eurotiales</taxon>
        <taxon>Trichocomaceae</taxon>
        <taxon>Rasamsonia</taxon>
    </lineage>
</organism>
<comment type="caution">
    <text evidence="1">The sequence shown here is derived from an EMBL/GenBank/DDBJ whole genome shotgun (WGS) entry which is preliminary data.</text>
</comment>
<gene>
    <name evidence="1" type="ORF">T310_8480</name>
</gene>
<evidence type="ECO:0000313" key="1">
    <source>
        <dbReference type="EMBL" id="KKA17583.1"/>
    </source>
</evidence>
<dbReference type="EMBL" id="LASV01000607">
    <property type="protein sequence ID" value="KKA17583.1"/>
    <property type="molecule type" value="Genomic_DNA"/>
</dbReference>
<dbReference type="GeneID" id="25320736"/>
<dbReference type="AlphaFoldDB" id="A0A0F4YIZ8"/>
<keyword evidence="2" id="KW-1185">Reference proteome</keyword>
<reference evidence="1 2" key="1">
    <citation type="submission" date="2015-04" db="EMBL/GenBank/DDBJ databases">
        <authorList>
            <person name="Heijne W.H."/>
            <person name="Fedorova N.D."/>
            <person name="Nierman W.C."/>
            <person name="Vollebregt A.W."/>
            <person name="Zhao Z."/>
            <person name="Wu L."/>
            <person name="Kumar M."/>
            <person name="Stam H."/>
            <person name="van den Berg M.A."/>
            <person name="Pel H.J."/>
        </authorList>
    </citation>
    <scope>NUCLEOTIDE SEQUENCE [LARGE SCALE GENOMIC DNA]</scope>
    <source>
        <strain evidence="1 2">CBS 393.64</strain>
    </source>
</reference>
<evidence type="ECO:0000313" key="2">
    <source>
        <dbReference type="Proteomes" id="UP000053958"/>
    </source>
</evidence>
<protein>
    <submittedName>
        <fullName evidence="1">Uncharacterized protein</fullName>
    </submittedName>
</protein>
<dbReference type="Proteomes" id="UP000053958">
    <property type="component" value="Unassembled WGS sequence"/>
</dbReference>
<sequence length="705" mass="78029">MSDISDKSPAYKAASLHPSIYKVRMATVEYYLPQESLTETQSLAQVVPPGVPTGDNQVHALDFPADLDPKLDEHLNASLYWRLIIHRIDGPPHGVKSHVAWNRLPDLRIRQGPKTGPARRSSYMLTVKQLGDWNGFEAEIRQNRLPEPPERGFQTKNDENDTLAIPHSSTFCDGAIVGTIEISSFAAGHTRHQEPKRCVAIGDGLLDYTNHRFSFLPTSDSLSQSLIPIVNFRCSPLQHRYHARGLQTNALHIPNRPPDLYGQIHLETASGRGSQNPVDLYQLSLGSLKSHVSDEISWDNSQRSLCLLASAMKIPLKTSHHRKPNRIGCSNAIFHLPDSGLRFVLAILLSSVAVFAHTCPACVSGIAYAPKPTPSKAFNLYNHSSFSQTVRSESNESASVRMQSGHVAKKTLARNVSVLGKLSSQSTSSRRRVDCKVFCWDNTRNTIEDVLYVEFKRAGITKVFAVLSAQLIRPARLQLSLLHPDCDCVIPHIWDPNYDVIGTQACPGVKIAALRAATVSIENGLNRLENNDGITVARSIIQAGLEGIRDAIKDLTQDQPTLLDPNVVCSLPTKREREFDTTRCDVRMKRLHEFVEYCLHLYQPCQVVSTGSANNAKTFPASRRYTGTQALSGREWAWVREPVLRSVDFTKCMADDTDMCRLSTDGSVFSSIISPGPQSDYCCDSAASLALLAPQGYKAYDCAIH</sequence>
<name>A0A0F4YIZ8_RASE3</name>
<proteinExistence type="predicted"/>